<evidence type="ECO:0000313" key="2">
    <source>
        <dbReference type="Proteomes" id="UP000034753"/>
    </source>
</evidence>
<protein>
    <recommendedName>
        <fullName evidence="3">Cell filamentation protein Fic</fullName>
    </recommendedName>
</protein>
<dbReference type="PANTHER" id="PTHR35810:SF1">
    <property type="entry name" value="CYTOPLASMIC PROTEIN"/>
    <property type="match status" value="1"/>
</dbReference>
<proteinExistence type="predicted"/>
<dbReference type="EMBL" id="LCBN01000003">
    <property type="protein sequence ID" value="KKS14315.1"/>
    <property type="molecule type" value="Genomic_DNA"/>
</dbReference>
<accession>A0A0G0WNE3</accession>
<gene>
    <name evidence="1" type="ORF">UU67_C0003G0037</name>
</gene>
<dbReference type="Proteomes" id="UP000034753">
    <property type="component" value="Unassembled WGS sequence"/>
</dbReference>
<evidence type="ECO:0000313" key="1">
    <source>
        <dbReference type="EMBL" id="KKS14315.1"/>
    </source>
</evidence>
<comment type="caution">
    <text evidence="1">The sequence shown here is derived from an EMBL/GenBank/DDBJ whole genome shotgun (WGS) entry which is preliminary data.</text>
</comment>
<reference evidence="1 2" key="1">
    <citation type="journal article" date="2015" name="Nature">
        <title>rRNA introns, odd ribosomes, and small enigmatic genomes across a large radiation of phyla.</title>
        <authorList>
            <person name="Brown C.T."/>
            <person name="Hug L.A."/>
            <person name="Thomas B.C."/>
            <person name="Sharon I."/>
            <person name="Castelle C.J."/>
            <person name="Singh A."/>
            <person name="Wilkins M.J."/>
            <person name="Williams K.H."/>
            <person name="Banfield J.F."/>
        </authorList>
    </citation>
    <scope>NUCLEOTIDE SEQUENCE [LARGE SCALE GENOMIC DNA]</scope>
</reference>
<evidence type="ECO:0008006" key="3">
    <source>
        <dbReference type="Google" id="ProtNLM"/>
    </source>
</evidence>
<organism evidence="1 2">
    <name type="scientific">Candidatus Daviesbacteria bacterium GW2011_GWB1_41_5</name>
    <dbReference type="NCBI Taxonomy" id="1618429"/>
    <lineage>
        <taxon>Bacteria</taxon>
        <taxon>Candidatus Daviesiibacteriota</taxon>
    </lineage>
</organism>
<dbReference type="AlphaFoldDB" id="A0A0G0WNE3"/>
<dbReference type="PANTHER" id="PTHR35810">
    <property type="entry name" value="CYTOPLASMIC PROTEIN-RELATED"/>
    <property type="match status" value="1"/>
</dbReference>
<name>A0A0G0WNE3_9BACT</name>
<sequence length="114" mass="13129">MAKGKKIVSNNSFTEFLLYKTPDGKVKVEIFLHNENIWLTQARIAELFGVERSVVTKHLQNIYEERELDKKSTSAKIAQVQNEGQRQVTRNVEFYNLDAILSARSSRRTCLKGI</sequence>